<accession>A0A0E9MNB6</accession>
<gene>
    <name evidence="3" type="ORF">SCH01S_16_01440</name>
</gene>
<comment type="caution">
    <text evidence="3">The sequence shown here is derived from an EMBL/GenBank/DDBJ whole genome shotgun (WGS) entry which is preliminary data.</text>
</comment>
<reference evidence="3 4" key="1">
    <citation type="submission" date="2015-04" db="EMBL/GenBank/DDBJ databases">
        <title>Whole genome shotgun sequence of Sphingomonas changbaiensis NBRC 104936.</title>
        <authorList>
            <person name="Katano-Makiyama Y."/>
            <person name="Hosoyama A."/>
            <person name="Hashimoto M."/>
            <person name="Noguchi M."/>
            <person name="Tsuchikane K."/>
            <person name="Ohji S."/>
            <person name="Yamazoe A."/>
            <person name="Ichikawa N."/>
            <person name="Kimura A."/>
            <person name="Fujita N."/>
        </authorList>
    </citation>
    <scope>NUCLEOTIDE SEQUENCE [LARGE SCALE GENOMIC DNA]</scope>
    <source>
        <strain evidence="3 4">NBRC 104936</strain>
    </source>
</reference>
<evidence type="ECO:0000256" key="1">
    <source>
        <dbReference type="SAM" id="MobiDB-lite"/>
    </source>
</evidence>
<name>A0A0E9MNB6_9SPHN</name>
<dbReference type="OrthoDB" id="7306064at2"/>
<dbReference type="Pfam" id="PF07811">
    <property type="entry name" value="TadE"/>
    <property type="match status" value="1"/>
</dbReference>
<proteinExistence type="predicted"/>
<dbReference type="InterPro" id="IPR012495">
    <property type="entry name" value="TadE-like_dom"/>
</dbReference>
<evidence type="ECO:0000313" key="3">
    <source>
        <dbReference type="EMBL" id="GAO38625.1"/>
    </source>
</evidence>
<organism evidence="3 4">
    <name type="scientific">Sphingomonas changbaiensis NBRC 104936</name>
    <dbReference type="NCBI Taxonomy" id="1219043"/>
    <lineage>
        <taxon>Bacteria</taxon>
        <taxon>Pseudomonadati</taxon>
        <taxon>Pseudomonadota</taxon>
        <taxon>Alphaproteobacteria</taxon>
        <taxon>Sphingomonadales</taxon>
        <taxon>Sphingomonadaceae</taxon>
        <taxon>Sphingomonas</taxon>
    </lineage>
</organism>
<feature type="domain" description="TadE-like" evidence="2">
    <location>
        <begin position="19"/>
        <end position="50"/>
    </location>
</feature>
<keyword evidence="4" id="KW-1185">Reference proteome</keyword>
<dbReference type="RefSeq" id="WP_052733757.1">
    <property type="nucleotide sequence ID" value="NZ_BBWU01000016.1"/>
</dbReference>
<dbReference type="STRING" id="1219043.SCH01S_16_01440"/>
<evidence type="ECO:0000259" key="2">
    <source>
        <dbReference type="Pfam" id="PF07811"/>
    </source>
</evidence>
<dbReference type="EMBL" id="BBWU01000016">
    <property type="protein sequence ID" value="GAO38625.1"/>
    <property type="molecule type" value="Genomic_DNA"/>
</dbReference>
<protein>
    <recommendedName>
        <fullName evidence="2">TadE-like domain-containing protein</fullName>
    </recommendedName>
</protein>
<dbReference type="AlphaFoldDB" id="A0A0E9MNB6"/>
<evidence type="ECO:0000313" key="4">
    <source>
        <dbReference type="Proteomes" id="UP000033202"/>
    </source>
</evidence>
<feature type="region of interest" description="Disordered" evidence="1">
    <location>
        <begin position="106"/>
        <end position="143"/>
    </location>
</feature>
<dbReference type="Proteomes" id="UP000033202">
    <property type="component" value="Unassembled WGS sequence"/>
</dbReference>
<sequence length="197" mass="21375">MMRPSFLARLRDDARGSPIAEFAVVAPTMLLLIMASMDLAYSSYATSVLEGEIQKASRDSGMEGSGDKLAAIQAKAENQVRLVVKNATFTPLRKSYTSYLTAKPERFTDSNGNGQRDPGECFDDVNANGQWDSDPGNDGQGGANDVAAYTMKMTFPRLFPLAGMIGLPSTETITVKTYLRNQPYNAQNVPTVKTLCT</sequence>